<dbReference type="EMBL" id="CP086654">
    <property type="protein sequence ID" value="UEX89245.1"/>
    <property type="molecule type" value="Genomic_DNA"/>
</dbReference>
<name>A0ABY3PAD1_9STAP</name>
<sequence length="121" mass="14764">MCKVDDLNHLIEKKKEQEESYLFEKRKVNDLLNEYDGLRETTNQFNHHLLERYCDSRILSHLEQNSEMFQFGHRRTMRALYDKQNGINKDIRCLNNDIIDIERRRDKVLEAEYEKGVHHKQ</sequence>
<evidence type="ECO:0008006" key="3">
    <source>
        <dbReference type="Google" id="ProtNLM"/>
    </source>
</evidence>
<organism evidence="1 2">
    <name type="scientific">Staphylococcus ratti</name>
    <dbReference type="NCBI Taxonomy" id="2892440"/>
    <lineage>
        <taxon>Bacteria</taxon>
        <taxon>Bacillati</taxon>
        <taxon>Bacillota</taxon>
        <taxon>Bacilli</taxon>
        <taxon>Bacillales</taxon>
        <taxon>Staphylococcaceae</taxon>
        <taxon>Staphylococcus</taxon>
    </lineage>
</organism>
<reference evidence="1 2" key="1">
    <citation type="journal article" date="2022" name="Pathogens">
        <title>Staphylococcus ratti sp. nov. Isolated from a Lab Rat.</title>
        <authorList>
            <person name="Kovarovic V."/>
            <person name="Sedlacek I."/>
            <person name="Petras P."/>
            <person name="Kralova S."/>
            <person name="Maslanova I."/>
            <person name="Svec P."/>
            <person name="Neumann-Schaal M."/>
            <person name="Botka T."/>
            <person name="Gelbicova T."/>
            <person name="Stankova E."/>
            <person name="Doskar J."/>
            <person name="Pantucek R."/>
        </authorList>
    </citation>
    <scope>NUCLEOTIDE SEQUENCE [LARGE SCALE GENOMIC DNA]</scope>
    <source>
        <strain evidence="1 2">CCM 9025</strain>
    </source>
</reference>
<keyword evidence="2" id="KW-1185">Reference proteome</keyword>
<gene>
    <name evidence="1" type="ORF">LN051_06570</name>
</gene>
<proteinExistence type="predicted"/>
<dbReference type="Proteomes" id="UP001197626">
    <property type="component" value="Chromosome"/>
</dbReference>
<accession>A0ABY3PAD1</accession>
<protein>
    <recommendedName>
        <fullName evidence="3">Cytosolic protein</fullName>
    </recommendedName>
</protein>
<evidence type="ECO:0000313" key="1">
    <source>
        <dbReference type="EMBL" id="UEX89245.1"/>
    </source>
</evidence>
<evidence type="ECO:0000313" key="2">
    <source>
        <dbReference type="Proteomes" id="UP001197626"/>
    </source>
</evidence>
<dbReference type="RefSeq" id="WP_229291750.1">
    <property type="nucleotide sequence ID" value="NZ_CP086654.1"/>
</dbReference>